<proteinExistence type="predicted"/>
<feature type="region of interest" description="Disordered" evidence="1">
    <location>
        <begin position="64"/>
        <end position="97"/>
    </location>
</feature>
<evidence type="ECO:0000256" key="1">
    <source>
        <dbReference type="SAM" id="MobiDB-lite"/>
    </source>
</evidence>
<comment type="caution">
    <text evidence="3">The sequence shown here is derived from an EMBL/GenBank/DDBJ whole genome shotgun (WGS) entry which is preliminary data.</text>
</comment>
<name>A0A2W6AJJ1_9BACT</name>
<dbReference type="AlphaFoldDB" id="A0A2W6AJJ1"/>
<reference evidence="3 4" key="1">
    <citation type="journal article" date="2017" name="Nature">
        <title>Atmospheric trace gases support primary production in Antarctic desert surface soil.</title>
        <authorList>
            <person name="Ji M."/>
            <person name="Greening C."/>
            <person name="Vanwonterghem I."/>
            <person name="Carere C.R."/>
            <person name="Bay S.K."/>
            <person name="Steen J.A."/>
            <person name="Montgomery K."/>
            <person name="Lines T."/>
            <person name="Beardall J."/>
            <person name="van Dorst J."/>
            <person name="Snape I."/>
            <person name="Stott M.B."/>
            <person name="Hugenholtz P."/>
            <person name="Ferrari B.C."/>
        </authorList>
    </citation>
    <scope>NUCLEOTIDE SEQUENCE [LARGE SCALE GENOMIC DNA]</scope>
    <source>
        <strain evidence="3">RRmetagenome_bin12</strain>
    </source>
</reference>
<sequence>MDEERGNAMQHLQSIGALETIALIVFVTVGVALRNWLIRAERDGRLDRSRWVFHQGTVASTRGVWASPHQRSVAESHQPEQELPPLPFRDQRPPDDQ</sequence>
<feature type="transmembrane region" description="Helical" evidence="2">
    <location>
        <begin position="20"/>
        <end position="38"/>
    </location>
</feature>
<evidence type="ECO:0000313" key="3">
    <source>
        <dbReference type="EMBL" id="PZR77891.1"/>
    </source>
</evidence>
<dbReference type="Proteomes" id="UP000248724">
    <property type="component" value="Unassembled WGS sequence"/>
</dbReference>
<evidence type="ECO:0000256" key="2">
    <source>
        <dbReference type="SAM" id="Phobius"/>
    </source>
</evidence>
<keyword evidence="2" id="KW-1133">Transmembrane helix</keyword>
<keyword evidence="2" id="KW-0812">Transmembrane</keyword>
<protein>
    <submittedName>
        <fullName evidence="3">Uncharacterized protein</fullName>
    </submittedName>
</protein>
<dbReference type="EMBL" id="QHBU01000279">
    <property type="protein sequence ID" value="PZR77891.1"/>
    <property type="molecule type" value="Genomic_DNA"/>
</dbReference>
<keyword evidence="2" id="KW-0472">Membrane</keyword>
<evidence type="ECO:0000313" key="4">
    <source>
        <dbReference type="Proteomes" id="UP000248724"/>
    </source>
</evidence>
<organism evidence="3 4">
    <name type="scientific">Candidatus Aeolococcus gillhamiae</name>
    <dbReference type="NCBI Taxonomy" id="3127015"/>
    <lineage>
        <taxon>Bacteria</taxon>
        <taxon>Bacillati</taxon>
        <taxon>Candidatus Dormiibacterota</taxon>
        <taxon>Candidatus Dormibacteria</taxon>
        <taxon>Candidatus Aeolococcales</taxon>
        <taxon>Candidatus Aeolococcaceae</taxon>
        <taxon>Candidatus Aeolococcus</taxon>
    </lineage>
</organism>
<accession>A0A2W6AJJ1</accession>
<gene>
    <name evidence="3" type="ORF">DLM65_14565</name>
</gene>